<sequence length="1354" mass="148888">MATFMAALHQRSATPITPLHSPRPSLHSQSSVTSHPQSLSLHEYRKQLSLPCTPDLVGSKRVKRKTAASSLKTRNQSPRVTFAEQDRLLVGDQVPSVRRPSGDEAQPLLAPPSPASPVLDASCGEHASDAPNAPLQDKSNLLERPLSFAKKLASRKRLPRPEKISLIHARPRASFYSENSSIDLLSSAGWSDSSTFTLSKYPFPQPPSHVNLERFFGVNILPASPHLPQDVTFTLPDTPPATPATLHYRGASFDVVNPRKSLYNSNFEPPEDPEIETGNEFIDRYPSLKGLLPGDMAAESDSSPKGGDNKQEPQGRRIFADLESAYASIAQQKVHGPRDERLQSPERRFFSVPNLDETPVGKKPSNIETPRSFSSNHPGNSGVSSPLKSPRGTSFMDRVKERILGSPSKSTHEKEQELEELHEDGTPVKSFSLDAALHESPHDSAVEDEADDYRPSLDNSAWESISERPSERPYSLAPSSVYPESNGDTRRNSDRPFSFAPSSVYRESNGGPGSMYFGPLSNRGSIPWGVRNKATDYSNEVSMAEDMWRSKSNRNSLQEGLEQSRGLSHINDTTLGSIIDRYGDDGFNIGKPTGSSVATSSHDENEIDGATGVHEQETIHLAHVQTGTPVFHHDQADSSSEQDEETRPAAFLQSGGPLAQAQGRSFLPKLRTNVHDSRIGAPPLQSPPPRGSPQHPRFFAVGSTELSGQGSYGDTNRLLNLFPASPSPVSGLSVGKRHSFQSGDRLPESRLQGIIDQCSTQSSPMERQDPFYLENALKTHRDSWESCSTQSSGGGILGEAGISFVKRPATPRSNTDAESTGTQVHHDEATGDIPAIWARKVSPNTKSQRSIPSRFAATDSSGRLRVDPETEWVTDEGGSEYQSNPALYYNTTPELAPFQAKGKQALRRKPSFDELSPRKSVDANLIPKRSDTNPWRNKKSAATDVIVEMELQEMPRFPRESQLVADFCEGDLSVRQVAGYMGDFPGSQAVPVGDYEPQDIPSSPPPLPLERPSDLPGFKTPGTPRHRAYVGISPPSSSPLARQPLLLNCQTLKTPSAALTSPTRLQSEDPLFDIPLADGTDAASSSRSSMAAVFPGASYKIPKRAMTNTPSASSYKASRKTSPSLASSTGDHGLDQLRYMRRLRPRASSHYEDTLANRRMEERRRVSERLDERTLSEVPKTSLHGGRMDPLHPRAAVRGQKSVLPLRLYSETAGPSTTSFDTQRLRRHRRVSDIETGRDSFRDQPMCTPTTLGEPERHISPKLAPFSRPASAEFDDLVKRKKDMSWKLFWLVGWFGPCSLLMYFGYFDTLMFYFSEGEIEHVGTLQKKLGLGVAIGECVVLLLVFYILKMCDIV</sequence>
<keyword evidence="2" id="KW-0812">Transmembrane</keyword>
<feature type="compositionally biased region" description="Basic and acidic residues" evidence="1">
    <location>
        <begin position="1149"/>
        <end position="1174"/>
    </location>
</feature>
<evidence type="ECO:0000313" key="3">
    <source>
        <dbReference type="EMBL" id="KAK8164069.1"/>
    </source>
</evidence>
<keyword evidence="4" id="KW-1185">Reference proteome</keyword>
<feature type="region of interest" description="Disordered" evidence="1">
    <location>
        <begin position="1058"/>
        <end position="1089"/>
    </location>
</feature>
<feature type="compositionally biased region" description="Polar residues" evidence="1">
    <location>
        <begin position="1106"/>
        <end position="1130"/>
    </location>
</feature>
<feature type="compositionally biased region" description="Polar residues" evidence="1">
    <location>
        <begin position="366"/>
        <end position="387"/>
    </location>
</feature>
<feature type="region of interest" description="Disordered" evidence="1">
    <location>
        <begin position="61"/>
        <end position="137"/>
    </location>
</feature>
<proteinExistence type="predicted"/>
<feature type="region of interest" description="Disordered" evidence="1">
    <location>
        <begin position="331"/>
        <end position="426"/>
    </location>
</feature>
<accession>A0ABR1XQT5</accession>
<evidence type="ECO:0000313" key="4">
    <source>
        <dbReference type="Proteomes" id="UP001456524"/>
    </source>
</evidence>
<feature type="region of interest" description="Disordered" evidence="1">
    <location>
        <begin position="1104"/>
        <end position="1133"/>
    </location>
</feature>
<feature type="region of interest" description="Disordered" evidence="1">
    <location>
        <begin position="438"/>
        <end position="511"/>
    </location>
</feature>
<feature type="region of interest" description="Disordered" evidence="1">
    <location>
        <begin position="13"/>
        <end position="39"/>
    </location>
</feature>
<feature type="transmembrane region" description="Helical" evidence="2">
    <location>
        <begin position="1329"/>
        <end position="1348"/>
    </location>
</feature>
<evidence type="ECO:0000256" key="1">
    <source>
        <dbReference type="SAM" id="MobiDB-lite"/>
    </source>
</evidence>
<comment type="caution">
    <text evidence="3">The sequence shown here is derived from an EMBL/GenBank/DDBJ whole genome shotgun (WGS) entry which is preliminary data.</text>
</comment>
<feature type="region of interest" description="Disordered" evidence="1">
    <location>
        <begin position="1146"/>
        <end position="1174"/>
    </location>
</feature>
<feature type="compositionally biased region" description="Basic and acidic residues" evidence="1">
    <location>
        <begin position="336"/>
        <end position="349"/>
    </location>
</feature>
<feature type="region of interest" description="Disordered" evidence="1">
    <location>
        <begin position="631"/>
        <end position="659"/>
    </location>
</feature>
<name>A0ABR1XQT5_9PEZI</name>
<feature type="region of interest" description="Disordered" evidence="1">
    <location>
        <begin position="286"/>
        <end position="313"/>
    </location>
</feature>
<dbReference type="EMBL" id="JBBWUH010000006">
    <property type="protein sequence ID" value="KAK8164069.1"/>
    <property type="molecule type" value="Genomic_DNA"/>
</dbReference>
<feature type="region of interest" description="Disordered" evidence="1">
    <location>
        <begin position="843"/>
        <end position="863"/>
    </location>
</feature>
<gene>
    <name evidence="3" type="ORF">IWX90DRAFT_248946</name>
</gene>
<feature type="transmembrane region" description="Helical" evidence="2">
    <location>
        <begin position="1288"/>
        <end position="1306"/>
    </location>
</feature>
<dbReference type="Proteomes" id="UP001456524">
    <property type="component" value="Unassembled WGS sequence"/>
</dbReference>
<protein>
    <submittedName>
        <fullName evidence="3">Uncharacterized protein</fullName>
    </submittedName>
</protein>
<organism evidence="3 4">
    <name type="scientific">Phyllosticta citrichinensis</name>
    <dbReference type="NCBI Taxonomy" id="1130410"/>
    <lineage>
        <taxon>Eukaryota</taxon>
        <taxon>Fungi</taxon>
        <taxon>Dikarya</taxon>
        <taxon>Ascomycota</taxon>
        <taxon>Pezizomycotina</taxon>
        <taxon>Dothideomycetes</taxon>
        <taxon>Dothideomycetes incertae sedis</taxon>
        <taxon>Botryosphaeriales</taxon>
        <taxon>Phyllostictaceae</taxon>
        <taxon>Phyllosticta</taxon>
    </lineage>
</organism>
<evidence type="ECO:0000256" key="2">
    <source>
        <dbReference type="SAM" id="Phobius"/>
    </source>
</evidence>
<feature type="compositionally biased region" description="Polar residues" evidence="1">
    <location>
        <begin position="26"/>
        <end position="39"/>
    </location>
</feature>
<feature type="compositionally biased region" description="Polar residues" evidence="1">
    <location>
        <begin position="67"/>
        <end position="79"/>
    </location>
</feature>
<keyword evidence="2" id="KW-0472">Membrane</keyword>
<keyword evidence="2" id="KW-1133">Transmembrane helix</keyword>
<reference evidence="3 4" key="1">
    <citation type="journal article" date="2022" name="G3 (Bethesda)">
        <title>Enemy or ally: a genomic approach to elucidate the lifestyle of Phyllosticta citrichinaensis.</title>
        <authorList>
            <person name="Buijs V.A."/>
            <person name="Groenewald J.Z."/>
            <person name="Haridas S."/>
            <person name="LaButti K.M."/>
            <person name="Lipzen A."/>
            <person name="Martin F.M."/>
            <person name="Barry K."/>
            <person name="Grigoriev I.V."/>
            <person name="Crous P.W."/>
            <person name="Seidl M.F."/>
        </authorList>
    </citation>
    <scope>NUCLEOTIDE SEQUENCE [LARGE SCALE GENOMIC DNA]</scope>
    <source>
        <strain evidence="3 4">CBS 129764</strain>
    </source>
</reference>
<feature type="region of interest" description="Disordered" evidence="1">
    <location>
        <begin position="676"/>
        <end position="712"/>
    </location>
</feature>
<feature type="region of interest" description="Disordered" evidence="1">
    <location>
        <begin position="996"/>
        <end position="1025"/>
    </location>
</feature>